<sequence length="147" mass="15959">MVLALVGGFGYVGQQRFQEHQRDVAAAQALAAAEKYVVMLTSVDSNTLDKHVADVLNGSTGEFNANYTKTLAGQHRKHVVKNEVTTHGAVVEAAVKSATTDEVQVLLMVDQSVSSLATPEPQIDHTRIKMTMQKVDGRWLASKVELL</sequence>
<dbReference type="GO" id="GO:0016020">
    <property type="term" value="C:membrane"/>
    <property type="evidence" value="ECO:0007669"/>
    <property type="project" value="UniProtKB-SubCell"/>
</dbReference>
<evidence type="ECO:0008006" key="5">
    <source>
        <dbReference type="Google" id="ProtNLM"/>
    </source>
</evidence>
<evidence type="ECO:0000256" key="2">
    <source>
        <dbReference type="ARBA" id="ARBA00023136"/>
    </source>
</evidence>
<dbReference type="STRING" id="1260918.AWC06_00995"/>
<accession>A0A1X1UK96</accession>
<keyword evidence="4" id="KW-1185">Reference proteome</keyword>
<evidence type="ECO:0000256" key="1">
    <source>
        <dbReference type="ARBA" id="ARBA00004370"/>
    </source>
</evidence>
<gene>
    <name evidence="3" type="ORF">AWC06_00995</name>
</gene>
<organism evidence="3 4">
    <name type="scientific">Mycobacterium fragae</name>
    <dbReference type="NCBI Taxonomy" id="1260918"/>
    <lineage>
        <taxon>Bacteria</taxon>
        <taxon>Bacillati</taxon>
        <taxon>Actinomycetota</taxon>
        <taxon>Actinomycetes</taxon>
        <taxon>Mycobacteriales</taxon>
        <taxon>Mycobacteriaceae</taxon>
        <taxon>Mycobacterium</taxon>
    </lineage>
</organism>
<name>A0A1X1UK96_9MYCO</name>
<comment type="caution">
    <text evidence="3">The sequence shown here is derived from an EMBL/GenBank/DDBJ whole genome shotgun (WGS) entry which is preliminary data.</text>
</comment>
<dbReference type="EMBL" id="LQOW01000031">
    <property type="protein sequence ID" value="ORV57253.1"/>
    <property type="molecule type" value="Genomic_DNA"/>
</dbReference>
<dbReference type="Proteomes" id="UP000194000">
    <property type="component" value="Unassembled WGS sequence"/>
</dbReference>
<keyword evidence="2" id="KW-0472">Membrane</keyword>
<protein>
    <recommendedName>
        <fullName evidence="5">Mce protein</fullName>
    </recommendedName>
</protein>
<dbReference type="PANTHER" id="PTHR37042">
    <property type="entry name" value="OUTER MEMBRANE PROTEIN RV1973"/>
    <property type="match status" value="1"/>
</dbReference>
<comment type="subcellular location">
    <subcellularLocation>
        <location evidence="1">Membrane</location>
    </subcellularLocation>
</comment>
<evidence type="ECO:0000313" key="4">
    <source>
        <dbReference type="Proteomes" id="UP000194000"/>
    </source>
</evidence>
<dbReference type="AlphaFoldDB" id="A0A1X1UK96"/>
<evidence type="ECO:0000313" key="3">
    <source>
        <dbReference type="EMBL" id="ORV57253.1"/>
    </source>
</evidence>
<proteinExistence type="predicted"/>
<reference evidence="3 4" key="1">
    <citation type="submission" date="2016-01" db="EMBL/GenBank/DDBJ databases">
        <title>The new phylogeny of the genus Mycobacterium.</title>
        <authorList>
            <person name="Tarcisio F."/>
            <person name="Conor M."/>
            <person name="Antonella G."/>
            <person name="Elisabetta G."/>
            <person name="Giulia F.S."/>
            <person name="Sara T."/>
            <person name="Anna F."/>
            <person name="Clotilde B."/>
            <person name="Roberto B."/>
            <person name="Veronica D.S."/>
            <person name="Fabio R."/>
            <person name="Monica P."/>
            <person name="Olivier J."/>
            <person name="Enrico T."/>
            <person name="Nicola S."/>
        </authorList>
    </citation>
    <scope>NUCLEOTIDE SEQUENCE [LARGE SCALE GENOMIC DNA]</scope>
    <source>
        <strain evidence="3 4">DSM 45731</strain>
    </source>
</reference>
<dbReference type="PANTHER" id="PTHR37042:SF4">
    <property type="entry name" value="OUTER MEMBRANE PROTEIN RV1973"/>
    <property type="match status" value="1"/>
</dbReference>